<dbReference type="eggNOG" id="COG0847">
    <property type="taxonomic scope" value="Bacteria"/>
</dbReference>
<dbReference type="SUPFAM" id="SSF53098">
    <property type="entry name" value="Ribonuclease H-like"/>
    <property type="match status" value="1"/>
</dbReference>
<proteinExistence type="predicted"/>
<name>G0A609_METMM</name>
<reference key="2">
    <citation type="submission" date="2011-05" db="EMBL/GenBank/DDBJ databases">
        <title>Complete genome sequence of the aerobic marine methanotroph Methylomonas methanica MC09.</title>
        <authorList>
            <person name="Boden R."/>
            <person name="Cunliffe M."/>
            <person name="Scanlan J."/>
            <person name="Moussard H."/>
            <person name="Kits K.D."/>
            <person name="Klotz M."/>
            <person name="Jetten M."/>
            <person name="Vuilleumier S."/>
            <person name="Han J."/>
            <person name="Peters L."/>
            <person name="Mikhailova N."/>
            <person name="Teshima H."/>
            <person name="Tapia R."/>
            <person name="Kyrpides N."/>
            <person name="Ivanova N."/>
            <person name="Pagani I."/>
            <person name="Cheng J.-F."/>
            <person name="Goodwin L."/>
            <person name="Han C."/>
            <person name="Hauser L."/>
            <person name="Land M."/>
            <person name="Lapidus A."/>
            <person name="Lucas S."/>
            <person name="Pitluck S."/>
            <person name="Woyke T."/>
            <person name="Stein L.Y."/>
            <person name="Murrell C."/>
        </authorList>
    </citation>
    <scope>NUCLEOTIDE SEQUENCE</scope>
    <source>
        <strain>MC09</strain>
    </source>
</reference>
<dbReference type="KEGG" id="mmt:Metme_2053"/>
<evidence type="ECO:0008006" key="3">
    <source>
        <dbReference type="Google" id="ProtNLM"/>
    </source>
</evidence>
<reference evidence="1 2" key="1">
    <citation type="journal article" date="2011" name="J. Bacteriol.">
        <title>Complete Genome Sequence of the Aerobic Marine Methanotroph Methylomonas methanica MC09.</title>
        <authorList>
            <person name="Boden R."/>
            <person name="Cunliffe M."/>
            <person name="Scanlan J."/>
            <person name="Moussard H."/>
            <person name="Kits K.D."/>
            <person name="Klotz M.G."/>
            <person name="Jetten M.S."/>
            <person name="Vuilleumier S."/>
            <person name="Han J."/>
            <person name="Peters L."/>
            <person name="Mikhailova N."/>
            <person name="Teshima H."/>
            <person name="Tapia R."/>
            <person name="Kyrpides N."/>
            <person name="Ivanova N."/>
            <person name="Pagani I."/>
            <person name="Cheng J.F."/>
            <person name="Goodwin L."/>
            <person name="Han C."/>
            <person name="Hauser L."/>
            <person name="Land M.L."/>
            <person name="Lapidus A."/>
            <person name="Lucas S."/>
            <person name="Pitluck S."/>
            <person name="Woyke T."/>
            <person name="Stein L."/>
            <person name="Murrell J.C."/>
        </authorList>
    </citation>
    <scope>NUCLEOTIDE SEQUENCE [LARGE SCALE GENOMIC DNA]</scope>
    <source>
        <strain evidence="1 2">MC09</strain>
    </source>
</reference>
<dbReference type="GO" id="GO:0003676">
    <property type="term" value="F:nucleic acid binding"/>
    <property type="evidence" value="ECO:0007669"/>
    <property type="project" value="InterPro"/>
</dbReference>
<dbReference type="HOGENOM" id="CLU_117593_0_0_6"/>
<keyword evidence="2" id="KW-1185">Reference proteome</keyword>
<reference evidence="2" key="3">
    <citation type="submission" date="2011-05" db="EMBL/GenBank/DDBJ databases">
        <title>Complete sequence of Methylomonas methanica MC09.</title>
        <authorList>
            <consortium name="US DOE Joint Genome Institute"/>
            <person name="Lucas S."/>
            <person name="Han J."/>
            <person name="Lapidus A."/>
            <person name="Cheng J.-F."/>
            <person name="Goodwin L."/>
            <person name="Pitluck S."/>
            <person name="Peters L."/>
            <person name="Mikhailova N."/>
            <person name="Teshima H."/>
            <person name="Han C."/>
            <person name="Tapia R."/>
            <person name="Land M."/>
            <person name="Hauser L."/>
            <person name="Kyrpides N."/>
            <person name="Ivanova N."/>
            <person name="Pagani I."/>
            <person name="Stein L."/>
            <person name="Woyke T."/>
        </authorList>
    </citation>
    <scope>NUCLEOTIDE SEQUENCE [LARGE SCALE GENOMIC DNA]</scope>
    <source>
        <strain evidence="2">MC09</strain>
    </source>
</reference>
<sequence length="201" mass="22566">MVGSVTLNVWLVKLAISARLCGLPMRNIDLRNLRPNIIDFEASGFGEDSYPIEVGVVLANGDKYCALIKPASRWLFWNDQAEQIHGLSRELLVKNGKPIQVVAAELNAFLAGMVVYSDGWVVDKAWLSRLSYDSGIQPSFYLSPLEMILKEEQMEIWSQIKQEVIDDLALQRHRASSDALILQETFVRTRQLTTLTGSSLV</sequence>
<dbReference type="AlphaFoldDB" id="G0A609"/>
<dbReference type="EMBL" id="CP002738">
    <property type="protein sequence ID" value="AEG00459.1"/>
    <property type="molecule type" value="Genomic_DNA"/>
</dbReference>
<gene>
    <name evidence="1" type="ordered locus">Metme_2053</name>
</gene>
<protein>
    <recommendedName>
        <fullName evidence="3">Exonuclease domain-containing protein</fullName>
    </recommendedName>
</protein>
<accession>G0A609</accession>
<evidence type="ECO:0000313" key="2">
    <source>
        <dbReference type="Proteomes" id="UP000008888"/>
    </source>
</evidence>
<dbReference type="InterPro" id="IPR012337">
    <property type="entry name" value="RNaseH-like_sf"/>
</dbReference>
<dbReference type="InterPro" id="IPR036397">
    <property type="entry name" value="RNaseH_sf"/>
</dbReference>
<dbReference type="STRING" id="857087.Metme_2053"/>
<dbReference type="Proteomes" id="UP000008888">
    <property type="component" value="Chromosome"/>
</dbReference>
<organism evidence="1 2">
    <name type="scientific">Methylomonas methanica (strain DSM 25384 / MC09)</name>
    <dbReference type="NCBI Taxonomy" id="857087"/>
    <lineage>
        <taxon>Bacteria</taxon>
        <taxon>Pseudomonadati</taxon>
        <taxon>Pseudomonadota</taxon>
        <taxon>Gammaproteobacteria</taxon>
        <taxon>Methylococcales</taxon>
        <taxon>Methylococcaceae</taxon>
        <taxon>Methylomonas</taxon>
    </lineage>
</organism>
<dbReference type="Gene3D" id="3.30.420.10">
    <property type="entry name" value="Ribonuclease H-like superfamily/Ribonuclease H"/>
    <property type="match status" value="1"/>
</dbReference>
<evidence type="ECO:0000313" key="1">
    <source>
        <dbReference type="EMBL" id="AEG00459.1"/>
    </source>
</evidence>